<gene>
    <name evidence="1" type="ORF">MPEAHAMD_5898</name>
</gene>
<keyword evidence="2" id="KW-1185">Reference proteome</keyword>
<reference evidence="1" key="1">
    <citation type="journal article" date="2016" name="Front. Microbiol.">
        <title>Genome Sequence of the Piezophilic, Mesophilic Sulfate-Reducing Bacterium Desulfovibrio indicus J2T.</title>
        <authorList>
            <person name="Cao J."/>
            <person name="Maignien L."/>
            <person name="Shao Z."/>
            <person name="Alain K."/>
            <person name="Jebbar M."/>
        </authorList>
    </citation>
    <scope>NUCLEOTIDE SEQUENCE</scope>
    <source>
        <strain evidence="1">JCM 32048</strain>
    </source>
</reference>
<dbReference type="RefSeq" id="WP_238193080.1">
    <property type="nucleotide sequence ID" value="NZ_BPQJ01000045.1"/>
</dbReference>
<sequence length="64" mass="7038">MGTLSPGVRTRHLRRARHLGPAKVHRRHVLTAALTIGRIADRRAGETVAAIRRSPFARLISHAA</sequence>
<accession>A0AA37HGZ2</accession>
<dbReference type="Proteomes" id="UP001055286">
    <property type="component" value="Unassembled WGS sequence"/>
</dbReference>
<organism evidence="1 2">
    <name type="scientific">Methylobacterium frigidaeris</name>
    <dbReference type="NCBI Taxonomy" id="2038277"/>
    <lineage>
        <taxon>Bacteria</taxon>
        <taxon>Pseudomonadati</taxon>
        <taxon>Pseudomonadota</taxon>
        <taxon>Alphaproteobacteria</taxon>
        <taxon>Hyphomicrobiales</taxon>
        <taxon>Methylobacteriaceae</taxon>
        <taxon>Methylobacterium</taxon>
    </lineage>
</organism>
<reference evidence="1" key="2">
    <citation type="submission" date="2021-08" db="EMBL/GenBank/DDBJ databases">
        <authorList>
            <person name="Tani A."/>
            <person name="Ola A."/>
            <person name="Ogura Y."/>
            <person name="Katsura K."/>
            <person name="Hayashi T."/>
        </authorList>
    </citation>
    <scope>NUCLEOTIDE SEQUENCE</scope>
    <source>
        <strain evidence="1">JCM 32048</strain>
    </source>
</reference>
<evidence type="ECO:0000313" key="2">
    <source>
        <dbReference type="Proteomes" id="UP001055286"/>
    </source>
</evidence>
<comment type="caution">
    <text evidence="1">The sequence shown here is derived from an EMBL/GenBank/DDBJ whole genome shotgun (WGS) entry which is preliminary data.</text>
</comment>
<dbReference type="EMBL" id="BPQJ01000045">
    <property type="protein sequence ID" value="GJD65703.1"/>
    <property type="molecule type" value="Genomic_DNA"/>
</dbReference>
<evidence type="ECO:0000313" key="1">
    <source>
        <dbReference type="EMBL" id="GJD65703.1"/>
    </source>
</evidence>
<name>A0AA37HGZ2_9HYPH</name>
<dbReference type="AlphaFoldDB" id="A0AA37HGZ2"/>
<protein>
    <submittedName>
        <fullName evidence="1">Uncharacterized protein</fullName>
    </submittedName>
</protein>
<proteinExistence type="predicted"/>